<gene>
    <name evidence="1" type="ORF">A2160_00640</name>
</gene>
<sequence>MTDKLVSEEYLHFDGERLSAPGSLIMPLLPERPTLPATVEIAPVESQIKPVGEGTLSYQDWLLDQMGQGVNVDLLVNSGH</sequence>
<protein>
    <submittedName>
        <fullName evidence="1">Uncharacterized protein</fullName>
    </submittedName>
</protein>
<evidence type="ECO:0000313" key="1">
    <source>
        <dbReference type="EMBL" id="OGD62286.1"/>
    </source>
</evidence>
<accession>A0A1F5E4N9</accession>
<reference evidence="1 2" key="1">
    <citation type="journal article" date="2016" name="Nat. Commun.">
        <title>Thousands of microbial genomes shed light on interconnected biogeochemical processes in an aquifer system.</title>
        <authorList>
            <person name="Anantharaman K."/>
            <person name="Brown C.T."/>
            <person name="Hug L.A."/>
            <person name="Sharon I."/>
            <person name="Castelle C.J."/>
            <person name="Probst A.J."/>
            <person name="Thomas B.C."/>
            <person name="Singh A."/>
            <person name="Wilkins M.J."/>
            <person name="Karaoz U."/>
            <person name="Brodie E.L."/>
            <person name="Williams K.H."/>
            <person name="Hubbard S.S."/>
            <person name="Banfield J.F."/>
        </authorList>
    </citation>
    <scope>NUCLEOTIDE SEQUENCE [LARGE SCALE GENOMIC DNA]</scope>
</reference>
<name>A0A1F5E4N9_9BACT</name>
<comment type="caution">
    <text evidence="1">The sequence shown here is derived from an EMBL/GenBank/DDBJ whole genome shotgun (WGS) entry which is preliminary data.</text>
</comment>
<dbReference type="EMBL" id="MEZK01000023">
    <property type="protein sequence ID" value="OGD62286.1"/>
    <property type="molecule type" value="Genomic_DNA"/>
</dbReference>
<evidence type="ECO:0000313" key="2">
    <source>
        <dbReference type="Proteomes" id="UP000177006"/>
    </source>
</evidence>
<dbReference type="STRING" id="1797457.A2160_00640"/>
<dbReference type="Proteomes" id="UP000177006">
    <property type="component" value="Unassembled WGS sequence"/>
</dbReference>
<organism evidence="1 2">
    <name type="scientific">Candidatus Beckwithbacteria bacterium RBG_13_42_9</name>
    <dbReference type="NCBI Taxonomy" id="1797457"/>
    <lineage>
        <taxon>Bacteria</taxon>
        <taxon>Candidatus Beckwithiibacteriota</taxon>
    </lineage>
</organism>
<proteinExistence type="predicted"/>
<dbReference type="AlphaFoldDB" id="A0A1F5E4N9"/>